<keyword evidence="3" id="KW-1185">Reference proteome</keyword>
<evidence type="ECO:0000313" key="3">
    <source>
        <dbReference type="Proteomes" id="UP001238450"/>
    </source>
</evidence>
<organism evidence="2 3">
    <name type="scientific">Croceifilum oryzae</name>
    <dbReference type="NCBI Taxonomy" id="1553429"/>
    <lineage>
        <taxon>Bacteria</taxon>
        <taxon>Bacillati</taxon>
        <taxon>Bacillota</taxon>
        <taxon>Bacilli</taxon>
        <taxon>Bacillales</taxon>
        <taxon>Thermoactinomycetaceae</taxon>
        <taxon>Croceifilum</taxon>
    </lineage>
</organism>
<dbReference type="Pfam" id="PF12728">
    <property type="entry name" value="HTH_17"/>
    <property type="match status" value="1"/>
</dbReference>
<dbReference type="AlphaFoldDB" id="A0AAJ1TQ60"/>
<dbReference type="RefSeq" id="WP_307254231.1">
    <property type="nucleotide sequence ID" value="NZ_JAUSUV010000012.1"/>
</dbReference>
<protein>
    <submittedName>
        <fullName evidence="2">DNA-binding transcriptional regulator AlpA</fullName>
    </submittedName>
</protein>
<evidence type="ECO:0000313" key="2">
    <source>
        <dbReference type="EMBL" id="MDQ0418486.1"/>
    </source>
</evidence>
<keyword evidence="2" id="KW-0238">DNA-binding</keyword>
<dbReference type="GO" id="GO:0003677">
    <property type="term" value="F:DNA binding"/>
    <property type="evidence" value="ECO:0007669"/>
    <property type="project" value="UniProtKB-KW"/>
</dbReference>
<dbReference type="InterPro" id="IPR041657">
    <property type="entry name" value="HTH_17"/>
</dbReference>
<proteinExistence type="predicted"/>
<comment type="caution">
    <text evidence="2">The sequence shown here is derived from an EMBL/GenBank/DDBJ whole genome shotgun (WGS) entry which is preliminary data.</text>
</comment>
<dbReference type="EMBL" id="JAUSUV010000012">
    <property type="protein sequence ID" value="MDQ0418486.1"/>
    <property type="molecule type" value="Genomic_DNA"/>
</dbReference>
<evidence type="ECO:0000259" key="1">
    <source>
        <dbReference type="Pfam" id="PF12728"/>
    </source>
</evidence>
<accession>A0AAJ1TQ60</accession>
<name>A0AAJ1TQ60_9BACL</name>
<feature type="domain" description="Helix-turn-helix" evidence="1">
    <location>
        <begin position="11"/>
        <end position="59"/>
    </location>
</feature>
<sequence length="64" mass="7727">MTKIEEYDLILRAKDIATILKVSKQRAYEMMEETGFPLIRKGRLKRVQRDSFFQWLDQQEEMSS</sequence>
<dbReference type="Proteomes" id="UP001238450">
    <property type="component" value="Unassembled WGS sequence"/>
</dbReference>
<gene>
    <name evidence="2" type="ORF">J2Z48_002678</name>
</gene>
<reference evidence="2 3" key="1">
    <citation type="submission" date="2023-07" db="EMBL/GenBank/DDBJ databases">
        <title>Genomic Encyclopedia of Type Strains, Phase IV (KMG-IV): sequencing the most valuable type-strain genomes for metagenomic binning, comparative biology and taxonomic classification.</title>
        <authorList>
            <person name="Goeker M."/>
        </authorList>
    </citation>
    <scope>NUCLEOTIDE SEQUENCE [LARGE SCALE GENOMIC DNA]</scope>
    <source>
        <strain evidence="2 3">DSM 46876</strain>
    </source>
</reference>